<evidence type="ECO:0000313" key="5">
    <source>
        <dbReference type="Proteomes" id="UP001595975"/>
    </source>
</evidence>
<protein>
    <submittedName>
        <fullName evidence="4">Acyl carrier protein</fullName>
    </submittedName>
</protein>
<evidence type="ECO:0000259" key="3">
    <source>
        <dbReference type="PROSITE" id="PS50075"/>
    </source>
</evidence>
<dbReference type="Gene3D" id="1.10.1200.10">
    <property type="entry name" value="ACP-like"/>
    <property type="match status" value="1"/>
</dbReference>
<comment type="caution">
    <text evidence="4">The sequence shown here is derived from an EMBL/GenBank/DDBJ whole genome shotgun (WGS) entry which is preliminary data.</text>
</comment>
<dbReference type="InterPro" id="IPR006162">
    <property type="entry name" value="Ppantetheine_attach_site"/>
</dbReference>
<evidence type="ECO:0000313" key="4">
    <source>
        <dbReference type="EMBL" id="MFC5665030.1"/>
    </source>
</evidence>
<accession>A0ABW0X5H3</accession>
<dbReference type="Proteomes" id="UP001595975">
    <property type="component" value="Unassembled WGS sequence"/>
</dbReference>
<dbReference type="EMBL" id="JBHSOF010000023">
    <property type="protein sequence ID" value="MFC5665030.1"/>
    <property type="molecule type" value="Genomic_DNA"/>
</dbReference>
<dbReference type="PROSITE" id="PS50075">
    <property type="entry name" value="CARRIER"/>
    <property type="match status" value="1"/>
</dbReference>
<proteinExistence type="predicted"/>
<dbReference type="PROSITE" id="PS00012">
    <property type="entry name" value="PHOSPHOPANTETHEINE"/>
    <property type="match status" value="1"/>
</dbReference>
<organism evidence="4 5">
    <name type="scientific">Kitasatospora misakiensis</name>
    <dbReference type="NCBI Taxonomy" id="67330"/>
    <lineage>
        <taxon>Bacteria</taxon>
        <taxon>Bacillati</taxon>
        <taxon>Actinomycetota</taxon>
        <taxon>Actinomycetes</taxon>
        <taxon>Kitasatosporales</taxon>
        <taxon>Streptomycetaceae</taxon>
        <taxon>Kitasatospora</taxon>
    </lineage>
</organism>
<feature type="domain" description="Carrier" evidence="3">
    <location>
        <begin position="100"/>
        <end position="180"/>
    </location>
</feature>
<dbReference type="InterPro" id="IPR036736">
    <property type="entry name" value="ACP-like_sf"/>
</dbReference>
<sequence length="183" mass="19014">MLRQALDRLASVGAVPAGSGGLSPADQLRAALLSDVPAEDFEAFWNGRGVDVRAFAREAYLTYLGAKEEPSVNGSANGAAQPVAAAAVPAAPVAAPVAAVDRDTLVRQLADIYAEALEYPAEVFEEGTDLEAELGVDSVKQTELLVRVGNRYELPPRPSDVRPAAFNTLGKIADLIIASGGSV</sequence>
<dbReference type="RefSeq" id="WP_380226794.1">
    <property type="nucleotide sequence ID" value="NZ_JBHSOF010000023.1"/>
</dbReference>
<gene>
    <name evidence="4" type="ORF">ACFP3U_18840</name>
</gene>
<keyword evidence="1" id="KW-0596">Phosphopantetheine</keyword>
<name>A0ABW0X5H3_9ACTN</name>
<keyword evidence="5" id="KW-1185">Reference proteome</keyword>
<reference evidence="5" key="1">
    <citation type="journal article" date="2019" name="Int. J. Syst. Evol. Microbiol.">
        <title>The Global Catalogue of Microorganisms (GCM) 10K type strain sequencing project: providing services to taxonomists for standard genome sequencing and annotation.</title>
        <authorList>
            <consortium name="The Broad Institute Genomics Platform"/>
            <consortium name="The Broad Institute Genome Sequencing Center for Infectious Disease"/>
            <person name="Wu L."/>
            <person name="Ma J."/>
        </authorList>
    </citation>
    <scope>NUCLEOTIDE SEQUENCE [LARGE SCALE GENOMIC DNA]</scope>
    <source>
        <strain evidence="5">CGMCC 4.1437</strain>
    </source>
</reference>
<dbReference type="SUPFAM" id="SSF47336">
    <property type="entry name" value="ACP-like"/>
    <property type="match status" value="1"/>
</dbReference>
<evidence type="ECO:0000256" key="1">
    <source>
        <dbReference type="ARBA" id="ARBA00022450"/>
    </source>
</evidence>
<evidence type="ECO:0000256" key="2">
    <source>
        <dbReference type="ARBA" id="ARBA00022553"/>
    </source>
</evidence>
<dbReference type="Pfam" id="PF00550">
    <property type="entry name" value="PP-binding"/>
    <property type="match status" value="1"/>
</dbReference>
<dbReference type="InterPro" id="IPR009081">
    <property type="entry name" value="PP-bd_ACP"/>
</dbReference>
<keyword evidence="2" id="KW-0597">Phosphoprotein</keyword>